<name>A0A0X3NTL0_SCHSO</name>
<dbReference type="GO" id="GO:0031932">
    <property type="term" value="C:TORC2 complex"/>
    <property type="evidence" value="ECO:0007669"/>
    <property type="project" value="InterPro"/>
</dbReference>
<gene>
    <name evidence="5" type="ORF">TR151030</name>
</gene>
<dbReference type="EMBL" id="GEEE01020785">
    <property type="protein sequence ID" value="JAP42440.1"/>
    <property type="molecule type" value="Transcribed_RNA"/>
</dbReference>
<feature type="region of interest" description="Disordered" evidence="2">
    <location>
        <begin position="1884"/>
        <end position="1905"/>
    </location>
</feature>
<feature type="domain" description="Rapamycin-insensitive companion of mTOR N-terminal" evidence="3">
    <location>
        <begin position="83"/>
        <end position="686"/>
    </location>
</feature>
<organism evidence="5">
    <name type="scientific">Schistocephalus solidus</name>
    <name type="common">Tapeworm</name>
    <dbReference type="NCBI Taxonomy" id="70667"/>
    <lineage>
        <taxon>Eukaryota</taxon>
        <taxon>Metazoa</taxon>
        <taxon>Spiralia</taxon>
        <taxon>Lophotrochozoa</taxon>
        <taxon>Platyhelminthes</taxon>
        <taxon>Cestoda</taxon>
        <taxon>Eucestoda</taxon>
        <taxon>Diphyllobothriidea</taxon>
        <taxon>Diphyllobothriidae</taxon>
        <taxon>Schistocephalus</taxon>
    </lineage>
</organism>
<accession>A0A0X3NTL0</accession>
<dbReference type="InterPro" id="IPR029452">
    <property type="entry name" value="RICTOR_V"/>
</dbReference>
<dbReference type="InterPro" id="IPR016024">
    <property type="entry name" value="ARM-type_fold"/>
</dbReference>
<proteinExistence type="inferred from homology"/>
<dbReference type="SUPFAM" id="SSF48371">
    <property type="entry name" value="ARM repeat"/>
    <property type="match status" value="1"/>
</dbReference>
<protein>
    <recommendedName>
        <fullName evidence="6">Rapamycin-insensitive companion of mTOR domain-containing protein</fullName>
    </recommendedName>
</protein>
<dbReference type="PANTHER" id="PTHR13298:SF11">
    <property type="entry name" value="RAPAMYCIN-INSENSITIVE COMPANION OF MTOR"/>
    <property type="match status" value="1"/>
</dbReference>
<sequence length="2061" mass="225741">MRPETGFTSPSVERLVGDLQQEPLKLAETLLRQCLTDFSPVFACRDPLSGVSCKKEATNQDKGVSDYEACPNSHFLGLCQVIVTRLNVLVLLSRSVFTRLRHAAPRLRRVFLVAVYRVLSLALCNGQRSVRCAGIRCLRHYVRSDGDVDLLLANRLDLFITRCFDLSYESSLPTAESSECSRQKIARANPSSPSQLPQQMILDYQLPTLFGNRLIRPAFRRRILPGNRLPRSASEDRTDMLRFAPAVTTKTSLQDCVSNVTIGHISASSERLQVLKLAYHILRLAPRNFPTALVQALVSSCLTPLQGATASSVVDRVMGAGNVLAAVNVNNRSGVPTHPPPAEAPALLPVSRTASKYEAVADDPHIHACLLILVEFVLSQSSRGPSTPPFTAAKTSSSCPSPFHHQTLLALRNCAKCIQHVFFSDPASCENIKHPVLMLETLLLVLINLADGALGRRLIGSDVFQKFLVPFTTGFPLVSIPRSAFDIYPDIITFSMSAVILLLRSWPGIFYFLSREGQKCLCTMTHSLNIGSSKLRLRILCLLYSLLPGIPFPHLSTTAVGTVTQQLLQQRKFQQQYQLDASHLVRALRTALPNAIPEPFPNLDSDFVVDEGCRLFGRPRHRLCASFGGGGTSLIEAHTSLLVCLLTNAGLLEGLVSAAGDTNPLASSAAAQLLGFLAYKSSTLLPQEHPCSQRLRSLIIFNQVSQSSRLTVDKISRVHAALEDFDKYTSILKICAPLHSPFLEQLACQSRTNDNTNGLCPRASPSGAFRSVSASPEASIHTTSGLSPVVVPLRRRHPPSASAKAATTVLKPLDDLLENVFVQSRVIIQSTPLHPASSKISYRRLTFAVSQKPYSWNWDVLATWARSLCAVNKPLSWKTPLRQAFLRRLFDFLTPDILLLSLPIHTIASTASSLSTPLPGNTQSTGSPLSPFYASLLHHKRSKNLTNDIVCIPNLAWTFQSWTEAWAAGILLGGLLQHLSLYPADSLPGQLLRQFLQSIHQCLLATLTFEEQMDVHAGVTAGTPVSNLHHLFQPVALKIFCSPLLLFAVGRFSSCEAGYELLTSMGLTEAIFQLLEQPTTSGVHRPLEVKINLNRQTLLLLKILLASSSFASNEGFGQRLLASAFRYGTESVRLFAVKFIRLILRMGLRADPEICISFLLRSLLDSSNPVVEEAIDVLEEACEVGGSNLQVINEYCNGSGDPAVLMMVTKKFGDHMTSGAAMGIEKCRLLNLPLLLLTPEAGLAGHRIFASLLSTPSVFHRFLEFPSIPPASNLVYWMLSAWRQFYNERYAVDLQHQFSALFQPRRFDGRSAKATEAPFPSCPVCGLQVKSILQSMGASTTKVSCLHRSGGRLPDVADSYESDLDLLMRPSNTTSTLKSLLACIGDEAEKMETLVVATHSLSVGSAPAYLFAEYDGPVVPMHLYSCLAMHDAGFDLLCDRGGLEELVNVLASYIAFCRSTAPSDQSSIPTNSSIQAAIWALSHVLVTQRGSNWSRATFVVGDLTRIFFLAKSMSVRGTAWLGLCFIASSQCGADLISRFGNPPKPEPPQPLPTWCVVRTRRFRHSSPLLSRKTLRLSPKLDHRNLTLLHNPKNFSALKPTFANLPSRKISAPLLSNEERSAVLYATSEQTQELFERRYVPMMCSDSYPPANSQPQYHQALLSSNAASSLPRPSSRWLTQFPSVTTTQSVLRPAVNIFKALSIKSRSFRSAGSKSSGLSSNQAPEQQQALGISKEEVVFTTTNITPIGDSIDEFLMSAHVATPHGMREVVSDGRLEDSQQYDWALTRSDFHHQLESQNITLHSVWPRNNAAMDVSPTDFPTPTADFYFRGIVLPSDLRLLSDVCLSALGNSQPSLQSSPVPPNEIELATQLKMLKSDERQQRLNGFCSRPSGGPPKKERTGSSTVPLKNGFTGLAEGDYTLLNSESPTAVVAIGSCPLGCASQSCRLSGRSHLRAMEIEHVDAWRGNLLSAVEDSLNTVLLARSESALVELLTQANSDIGVTYVNACVFTEISCTLASYTFTRPARTMLQSFLSSFPLPELLNDARSAVDELGCHLMENSEP</sequence>
<evidence type="ECO:0008006" key="6">
    <source>
        <dbReference type="Google" id="ProtNLM"/>
    </source>
</evidence>
<dbReference type="SMART" id="SM01310">
    <property type="entry name" value="RICTOR_V"/>
    <property type="match status" value="1"/>
</dbReference>
<dbReference type="PANTHER" id="PTHR13298">
    <property type="entry name" value="CYTOSOLIC REGULATOR PIANISSIMO"/>
    <property type="match status" value="1"/>
</dbReference>
<evidence type="ECO:0000256" key="1">
    <source>
        <dbReference type="ARBA" id="ARBA00008878"/>
    </source>
</evidence>
<evidence type="ECO:0000259" key="4">
    <source>
        <dbReference type="SMART" id="SM01310"/>
    </source>
</evidence>
<dbReference type="Pfam" id="PF14668">
    <property type="entry name" value="RICTOR_V"/>
    <property type="match status" value="1"/>
</dbReference>
<comment type="similarity">
    <text evidence="1">Belongs to the RICTOR family.</text>
</comment>
<feature type="domain" description="Rapamycin-insensitive companion of mTOR" evidence="4">
    <location>
        <begin position="1471"/>
        <end position="1543"/>
    </location>
</feature>
<evidence type="ECO:0000259" key="3">
    <source>
        <dbReference type="SMART" id="SM01308"/>
    </source>
</evidence>
<dbReference type="SMART" id="SM01308">
    <property type="entry name" value="RICTOR_N"/>
    <property type="match status" value="1"/>
</dbReference>
<dbReference type="InterPro" id="IPR028268">
    <property type="entry name" value="Pianissimo_fam"/>
</dbReference>
<dbReference type="GO" id="GO:0038203">
    <property type="term" value="P:TORC2 signaling"/>
    <property type="evidence" value="ECO:0007669"/>
    <property type="project" value="TreeGrafter"/>
</dbReference>
<evidence type="ECO:0000313" key="5">
    <source>
        <dbReference type="EMBL" id="JAP42440.1"/>
    </source>
</evidence>
<evidence type="ECO:0000256" key="2">
    <source>
        <dbReference type="SAM" id="MobiDB-lite"/>
    </source>
</evidence>
<dbReference type="InterPro" id="IPR028267">
    <property type="entry name" value="Pianissimo_N"/>
</dbReference>
<reference evidence="5" key="1">
    <citation type="submission" date="2016-01" db="EMBL/GenBank/DDBJ databases">
        <title>Reference transcriptome for the parasite Schistocephalus solidus: insights into the molecular evolution of parasitism.</title>
        <authorList>
            <person name="Hebert F.O."/>
            <person name="Grambauer S."/>
            <person name="Barber I."/>
            <person name="Landry C.R."/>
            <person name="Aubin-Horth N."/>
        </authorList>
    </citation>
    <scope>NUCLEOTIDE SEQUENCE</scope>
</reference>